<protein>
    <recommendedName>
        <fullName evidence="5">CBS domain-containing protein</fullName>
    </recommendedName>
</protein>
<evidence type="ECO:0000313" key="6">
    <source>
        <dbReference type="EMBL" id="KAI5071996.1"/>
    </source>
</evidence>
<dbReference type="EMBL" id="JABFUD020000012">
    <property type="protein sequence ID" value="KAI5071996.1"/>
    <property type="molecule type" value="Genomic_DNA"/>
</dbReference>
<feature type="compositionally biased region" description="Basic and acidic residues" evidence="4">
    <location>
        <begin position="1"/>
        <end position="11"/>
    </location>
</feature>
<dbReference type="InterPro" id="IPR046342">
    <property type="entry name" value="CBS_dom_sf"/>
</dbReference>
<dbReference type="GO" id="GO:0005634">
    <property type="term" value="C:nucleus"/>
    <property type="evidence" value="ECO:0007669"/>
    <property type="project" value="TreeGrafter"/>
</dbReference>
<accession>A0A9D4ZGK3</accession>
<evidence type="ECO:0000256" key="1">
    <source>
        <dbReference type="ARBA" id="ARBA00022737"/>
    </source>
</evidence>
<comment type="caution">
    <text evidence="6">The sequence shown here is derived from an EMBL/GenBank/DDBJ whole genome shotgun (WGS) entry which is preliminary data.</text>
</comment>
<proteinExistence type="predicted"/>
<evidence type="ECO:0000256" key="3">
    <source>
        <dbReference type="PROSITE-ProRule" id="PRU00703"/>
    </source>
</evidence>
<dbReference type="InterPro" id="IPR000644">
    <property type="entry name" value="CBS_dom"/>
</dbReference>
<dbReference type="Proteomes" id="UP000886520">
    <property type="component" value="Chromosome 12"/>
</dbReference>
<dbReference type="SUPFAM" id="SSF54631">
    <property type="entry name" value="CBS-domain pair"/>
    <property type="match status" value="2"/>
</dbReference>
<organism evidence="6 7">
    <name type="scientific">Adiantum capillus-veneris</name>
    <name type="common">Maidenhair fern</name>
    <dbReference type="NCBI Taxonomy" id="13818"/>
    <lineage>
        <taxon>Eukaryota</taxon>
        <taxon>Viridiplantae</taxon>
        <taxon>Streptophyta</taxon>
        <taxon>Embryophyta</taxon>
        <taxon>Tracheophyta</taxon>
        <taxon>Polypodiopsida</taxon>
        <taxon>Polypodiidae</taxon>
        <taxon>Polypodiales</taxon>
        <taxon>Pteridineae</taxon>
        <taxon>Pteridaceae</taxon>
        <taxon>Vittarioideae</taxon>
        <taxon>Adiantum</taxon>
    </lineage>
</organism>
<dbReference type="AlphaFoldDB" id="A0A9D4ZGK3"/>
<feature type="region of interest" description="Disordered" evidence="4">
    <location>
        <begin position="1"/>
        <end position="31"/>
    </location>
</feature>
<dbReference type="Gene3D" id="3.10.580.10">
    <property type="entry name" value="CBS-domain"/>
    <property type="match status" value="2"/>
</dbReference>
<keyword evidence="7" id="KW-1185">Reference proteome</keyword>
<dbReference type="PROSITE" id="PS51371">
    <property type="entry name" value="CBS"/>
    <property type="match status" value="1"/>
</dbReference>
<dbReference type="SMART" id="SM00116">
    <property type="entry name" value="CBS"/>
    <property type="match status" value="1"/>
</dbReference>
<evidence type="ECO:0000256" key="2">
    <source>
        <dbReference type="ARBA" id="ARBA00023122"/>
    </source>
</evidence>
<evidence type="ECO:0000259" key="5">
    <source>
        <dbReference type="PROSITE" id="PS51371"/>
    </source>
</evidence>
<dbReference type="PANTHER" id="PTHR13780">
    <property type="entry name" value="AMP-ACTIVATED PROTEIN KINASE, GAMMA REGULATORY SUBUNIT"/>
    <property type="match status" value="1"/>
</dbReference>
<dbReference type="PANTHER" id="PTHR13780:SF101">
    <property type="entry name" value="SNF1-RELATED PROTEIN KINASE REGULATORY SUBUNIT GAMMA-LIKE PV42A"/>
    <property type="match status" value="1"/>
</dbReference>
<dbReference type="InterPro" id="IPR050511">
    <property type="entry name" value="AMPK_gamma/SDS23_families"/>
</dbReference>
<keyword evidence="2 3" id="KW-0129">CBS domain</keyword>
<gene>
    <name evidence="6" type="ORF">GOP47_0012102</name>
</gene>
<evidence type="ECO:0000313" key="7">
    <source>
        <dbReference type="Proteomes" id="UP000886520"/>
    </source>
</evidence>
<name>A0A9D4ZGK3_ADICA</name>
<sequence>MRGRLQNDDRNNSSSSEAGRSRIRGRRGDDGARVQQLVAGKGRLVEVPYTASVRDTLHSMLAHNIVAVAVAAPPGHWIGAGGSMIVESDRVTGAARKQYIGIVSTLDVLFHLAELSNGAQVPTLLAGTRVSTIIGHCLEGLSLWAIAPHTSVMEAMDFMSKGLHRALVPLESQMKHTLRTSGSPLEAEESAVSYRMLTQTDLMQFLHSKLETLHPIVCQSVDKNDVGHRKAHSGSFLANDLRGCSVESFQEWAREGVLRFLRWANVTRKFGVGGAVLGTNQLHAQAACNMVDSSCTTSAADIPFLTCYPSSTLEYVTRSALEQRVHRVWVVDRHEQQQGQLLVGFISFSDILRTVRQQVEAAPPPPSYY</sequence>
<keyword evidence="1" id="KW-0677">Repeat</keyword>
<evidence type="ECO:0000256" key="4">
    <source>
        <dbReference type="SAM" id="MobiDB-lite"/>
    </source>
</evidence>
<dbReference type="OrthoDB" id="449052at2759"/>
<dbReference type="GO" id="GO:0005737">
    <property type="term" value="C:cytoplasm"/>
    <property type="evidence" value="ECO:0007669"/>
    <property type="project" value="TreeGrafter"/>
</dbReference>
<dbReference type="Pfam" id="PF00571">
    <property type="entry name" value="CBS"/>
    <property type="match status" value="1"/>
</dbReference>
<reference evidence="6" key="1">
    <citation type="submission" date="2021-01" db="EMBL/GenBank/DDBJ databases">
        <title>Adiantum capillus-veneris genome.</title>
        <authorList>
            <person name="Fang Y."/>
            <person name="Liao Q."/>
        </authorList>
    </citation>
    <scope>NUCLEOTIDE SEQUENCE</scope>
    <source>
        <strain evidence="6">H3</strain>
        <tissue evidence="6">Leaf</tissue>
    </source>
</reference>
<feature type="domain" description="CBS" evidence="5">
    <location>
        <begin position="296"/>
        <end position="361"/>
    </location>
</feature>